<keyword evidence="2" id="KW-0732">Signal</keyword>
<dbReference type="EMBL" id="CP002057">
    <property type="protein sequence ID" value="ADI36408.1"/>
    <property type="molecule type" value="Genomic_DNA"/>
</dbReference>
<reference evidence="4 5" key="1">
    <citation type="submission" date="2010-05" db="EMBL/GenBank/DDBJ databases">
        <title>Complete sequence of Methanococcus voltae A3.</title>
        <authorList>
            <consortium name="US DOE Joint Genome Institute"/>
            <person name="Lucas S."/>
            <person name="Copeland A."/>
            <person name="Lapidus A."/>
            <person name="Cheng J.-F."/>
            <person name="Bruce D."/>
            <person name="Goodwin L."/>
            <person name="Pitluck S."/>
            <person name="Lowry S."/>
            <person name="Clum A."/>
            <person name="Land M."/>
            <person name="Hauser L."/>
            <person name="Kyrpides N."/>
            <person name="Mikhailova N."/>
            <person name="Whitman W.B."/>
            <person name="Woyke T."/>
        </authorList>
    </citation>
    <scope>NUCLEOTIDE SEQUENCE [LARGE SCALE GENOMIC DNA]</scope>
    <source>
        <strain evidence="5">ATCC BAA-1334 / A3</strain>
    </source>
</reference>
<accession>D7DTE8</accession>
<evidence type="ECO:0000256" key="2">
    <source>
        <dbReference type="ARBA" id="ARBA00022729"/>
    </source>
</evidence>
<evidence type="ECO:0000256" key="3">
    <source>
        <dbReference type="SAM" id="Phobius"/>
    </source>
</evidence>
<gene>
    <name evidence="4" type="ordered locus">Mvol_0749</name>
</gene>
<proteinExistence type="predicted"/>
<dbReference type="AlphaFoldDB" id="D7DTE8"/>
<name>D7DTE8_METV3</name>
<keyword evidence="3" id="KW-0472">Membrane</keyword>
<dbReference type="Proteomes" id="UP000007722">
    <property type="component" value="Chromosome"/>
</dbReference>
<dbReference type="KEGG" id="mvo:Mvol_0749"/>
<dbReference type="Gene3D" id="3.40.190.10">
    <property type="entry name" value="Periplasmic binding protein-like II"/>
    <property type="match status" value="2"/>
</dbReference>
<dbReference type="PIRSF" id="PIRSF004846">
    <property type="entry name" value="ModA"/>
    <property type="match status" value="1"/>
</dbReference>
<dbReference type="Pfam" id="PF13531">
    <property type="entry name" value="SBP_bac_11"/>
    <property type="match status" value="1"/>
</dbReference>
<feature type="transmembrane region" description="Helical" evidence="3">
    <location>
        <begin position="21"/>
        <end position="40"/>
    </location>
</feature>
<dbReference type="PANTHER" id="PTHR30632">
    <property type="entry name" value="MOLYBDATE-BINDING PERIPLASMIC PROTEIN"/>
    <property type="match status" value="1"/>
</dbReference>
<dbReference type="STRING" id="456320.Mvol_0749"/>
<keyword evidence="3" id="KW-0812">Transmembrane</keyword>
<evidence type="ECO:0000313" key="5">
    <source>
        <dbReference type="Proteomes" id="UP000007722"/>
    </source>
</evidence>
<protein>
    <submittedName>
        <fullName evidence="4">Molybdenum ABC transporter, periplasmic molybdate-binding protein</fullName>
    </submittedName>
</protein>
<keyword evidence="1" id="KW-0479">Metal-binding</keyword>
<dbReference type="GO" id="GO:0046872">
    <property type="term" value="F:metal ion binding"/>
    <property type="evidence" value="ECO:0007669"/>
    <property type="project" value="UniProtKB-KW"/>
</dbReference>
<dbReference type="NCBIfam" id="TIGR01256">
    <property type="entry name" value="modA"/>
    <property type="match status" value="1"/>
</dbReference>
<dbReference type="CDD" id="cd13517">
    <property type="entry name" value="PBP2_ModA3_like"/>
    <property type="match status" value="1"/>
</dbReference>
<keyword evidence="5" id="KW-1185">Reference proteome</keyword>
<dbReference type="PANTHER" id="PTHR30632:SF0">
    <property type="entry name" value="SULFATE-BINDING PROTEIN"/>
    <property type="match status" value="1"/>
</dbReference>
<dbReference type="InterPro" id="IPR050682">
    <property type="entry name" value="ModA/WtpA"/>
</dbReference>
<dbReference type="SUPFAM" id="SSF53850">
    <property type="entry name" value="Periplasmic binding protein-like II"/>
    <property type="match status" value="1"/>
</dbReference>
<dbReference type="InParanoid" id="D7DTE8"/>
<organism evidence="4 5">
    <name type="scientific">Methanococcus voltae (strain ATCC BAA-1334 / A3)</name>
    <dbReference type="NCBI Taxonomy" id="456320"/>
    <lineage>
        <taxon>Archaea</taxon>
        <taxon>Methanobacteriati</taxon>
        <taxon>Methanobacteriota</taxon>
        <taxon>Methanomada group</taxon>
        <taxon>Methanococci</taxon>
        <taxon>Methanococcales</taxon>
        <taxon>Methanococcaceae</taxon>
        <taxon>Methanococcus</taxon>
    </lineage>
</organism>
<evidence type="ECO:0000256" key="1">
    <source>
        <dbReference type="ARBA" id="ARBA00022723"/>
    </source>
</evidence>
<evidence type="ECO:0000313" key="4">
    <source>
        <dbReference type="EMBL" id="ADI36408.1"/>
    </source>
</evidence>
<dbReference type="InterPro" id="IPR005950">
    <property type="entry name" value="ModA"/>
</dbReference>
<dbReference type="GO" id="GO:0015689">
    <property type="term" value="P:molybdate ion transport"/>
    <property type="evidence" value="ECO:0007669"/>
    <property type="project" value="InterPro"/>
</dbReference>
<sequence>MTIKNSKDNKNLENAKNKTNYAKISFLVLVILSVITMTAFSGCMSGADQTAGTQNQNTGSSEPIRAFVGAGMQIPMDEIAKVYEEKYGVKIEYDYSGSGALYSKIVASNSGDIFMPGDSSYIFKLQESKGYVAQYENITKHVPVIAVQKGNPKNIQGLEDLSNEGITLSLGEKSIAIGKTFNKILGKAANNGLNITDKVKENTLVEAGTVKQTLMYVCQKQADAAVVWRADALSRSDEVDIIEINPKYNTIKTIPVAILTTSDNPNTEKFYQFIITEGLPIFEKNGFVLLNNTNQ</sequence>
<keyword evidence="3" id="KW-1133">Transmembrane helix</keyword>
<dbReference type="GO" id="GO:0030973">
    <property type="term" value="F:molybdate ion binding"/>
    <property type="evidence" value="ECO:0007669"/>
    <property type="project" value="TreeGrafter"/>
</dbReference>
<dbReference type="HOGENOM" id="CLU_065520_2_0_2"/>
<dbReference type="eggNOG" id="arCOG00219">
    <property type="taxonomic scope" value="Archaea"/>
</dbReference>